<dbReference type="RefSeq" id="WP_112881511.1">
    <property type="nucleotide sequence ID" value="NZ_QLUW01000001.1"/>
</dbReference>
<reference evidence="2 3" key="1">
    <citation type="submission" date="2018-06" db="EMBL/GenBank/DDBJ databases">
        <title>Paenibacillus montanisoli sp. nov., isolated from mountain area soil.</title>
        <authorList>
            <person name="Wu M."/>
        </authorList>
    </citation>
    <scope>NUCLEOTIDE SEQUENCE [LARGE SCALE GENOMIC DNA]</scope>
    <source>
        <strain evidence="2 3">RA17</strain>
    </source>
</reference>
<dbReference type="InterPro" id="IPR029442">
    <property type="entry name" value="GyrI-like"/>
</dbReference>
<dbReference type="OrthoDB" id="795001at2"/>
<evidence type="ECO:0000259" key="1">
    <source>
        <dbReference type="Pfam" id="PF06445"/>
    </source>
</evidence>
<dbReference type="AlphaFoldDB" id="A0A328U684"/>
<dbReference type="SUPFAM" id="SSF55136">
    <property type="entry name" value="Probable bacterial effector-binding domain"/>
    <property type="match status" value="1"/>
</dbReference>
<name>A0A328U684_9BACL</name>
<keyword evidence="3" id="KW-1185">Reference proteome</keyword>
<dbReference type="Proteomes" id="UP000249260">
    <property type="component" value="Unassembled WGS sequence"/>
</dbReference>
<gene>
    <name evidence="2" type="ORF">DL346_08175</name>
</gene>
<comment type="caution">
    <text evidence="2">The sequence shown here is derived from an EMBL/GenBank/DDBJ whole genome shotgun (WGS) entry which is preliminary data.</text>
</comment>
<dbReference type="EMBL" id="QLUW01000001">
    <property type="protein sequence ID" value="RAP78388.1"/>
    <property type="molecule type" value="Genomic_DNA"/>
</dbReference>
<sequence length="150" mass="16823">MMAMIRFIEEPKSFVLYGHSKIHVEGTPYSEDVKALMGNLWGDIQTHGLAHRGINHMVYEAGGRVFAGVELEPSSAESGKHGMERLQVTLSHYLYGKHIGPYDRLCETYDAMRAQLAAHGKTDTPPLVEVYGHWSDDPAKLETEIFMSCE</sequence>
<proteinExistence type="predicted"/>
<dbReference type="Gene3D" id="3.20.80.10">
    <property type="entry name" value="Regulatory factor, effector binding domain"/>
    <property type="match status" value="1"/>
</dbReference>
<dbReference type="Pfam" id="PF06445">
    <property type="entry name" value="GyrI-like"/>
    <property type="match status" value="1"/>
</dbReference>
<organism evidence="2 3">
    <name type="scientific">Paenibacillus montanisoli</name>
    <dbReference type="NCBI Taxonomy" id="2081970"/>
    <lineage>
        <taxon>Bacteria</taxon>
        <taxon>Bacillati</taxon>
        <taxon>Bacillota</taxon>
        <taxon>Bacilli</taxon>
        <taxon>Bacillales</taxon>
        <taxon>Paenibacillaceae</taxon>
        <taxon>Paenibacillus</taxon>
    </lineage>
</organism>
<protein>
    <recommendedName>
        <fullName evidence="1">GyrI-like small molecule binding domain-containing protein</fullName>
    </recommendedName>
</protein>
<dbReference type="InterPro" id="IPR011256">
    <property type="entry name" value="Reg_factor_effector_dom_sf"/>
</dbReference>
<evidence type="ECO:0000313" key="3">
    <source>
        <dbReference type="Proteomes" id="UP000249260"/>
    </source>
</evidence>
<feature type="domain" description="GyrI-like small molecule binding" evidence="1">
    <location>
        <begin position="65"/>
        <end position="147"/>
    </location>
</feature>
<accession>A0A328U684</accession>
<evidence type="ECO:0000313" key="2">
    <source>
        <dbReference type="EMBL" id="RAP78388.1"/>
    </source>
</evidence>